<gene>
    <name evidence="1" type="ORF">Pfra01_002326200</name>
</gene>
<dbReference type="Proteomes" id="UP001165121">
    <property type="component" value="Unassembled WGS sequence"/>
</dbReference>
<comment type="caution">
    <text evidence="1">The sequence shown here is derived from an EMBL/GenBank/DDBJ whole genome shotgun (WGS) entry which is preliminary data.</text>
</comment>
<organism evidence="1 2">
    <name type="scientific">Phytophthora fragariaefolia</name>
    <dbReference type="NCBI Taxonomy" id="1490495"/>
    <lineage>
        <taxon>Eukaryota</taxon>
        <taxon>Sar</taxon>
        <taxon>Stramenopiles</taxon>
        <taxon>Oomycota</taxon>
        <taxon>Peronosporomycetes</taxon>
        <taxon>Peronosporales</taxon>
        <taxon>Peronosporaceae</taxon>
        <taxon>Phytophthora</taxon>
    </lineage>
</organism>
<name>A0A9W6Y4C1_9STRA</name>
<evidence type="ECO:0000313" key="1">
    <source>
        <dbReference type="EMBL" id="GMF55289.1"/>
    </source>
</evidence>
<reference evidence="1" key="1">
    <citation type="submission" date="2023-04" db="EMBL/GenBank/DDBJ databases">
        <title>Phytophthora fragariaefolia NBRC 109709.</title>
        <authorList>
            <person name="Ichikawa N."/>
            <person name="Sato H."/>
            <person name="Tonouchi N."/>
        </authorList>
    </citation>
    <scope>NUCLEOTIDE SEQUENCE</scope>
    <source>
        <strain evidence="1">NBRC 109709</strain>
    </source>
</reference>
<dbReference type="AlphaFoldDB" id="A0A9W6Y4C1"/>
<keyword evidence="2" id="KW-1185">Reference proteome</keyword>
<dbReference type="EMBL" id="BSXT01003687">
    <property type="protein sequence ID" value="GMF55289.1"/>
    <property type="molecule type" value="Genomic_DNA"/>
</dbReference>
<accession>A0A9W6Y4C1</accession>
<sequence>MTQEVAQRVAESWLTRKFTFRAGAAGKGGSMELVDVVGHLGGKVSLSDAVMHCALHAEVREDECAPHENEPGNAKARTILPAVISTEAGNVFAPSVTEIVVLYPKQPDAVSCGVLCLA</sequence>
<evidence type="ECO:0000313" key="2">
    <source>
        <dbReference type="Proteomes" id="UP001165121"/>
    </source>
</evidence>
<protein>
    <submittedName>
        <fullName evidence="1">Unnamed protein product</fullName>
    </submittedName>
</protein>
<proteinExistence type="predicted"/>